<keyword evidence="1" id="KW-1133">Transmembrane helix</keyword>
<keyword evidence="3" id="KW-1185">Reference proteome</keyword>
<protein>
    <submittedName>
        <fullName evidence="2">Uncharacterized protein</fullName>
    </submittedName>
</protein>
<gene>
    <name evidence="2" type="ORF">AWM68_13005</name>
</gene>
<organism evidence="2 3">
    <name type="scientific">Fictibacillus phosphorivorans</name>
    <dbReference type="NCBI Taxonomy" id="1221500"/>
    <lineage>
        <taxon>Bacteria</taxon>
        <taxon>Bacillati</taxon>
        <taxon>Bacillota</taxon>
        <taxon>Bacilli</taxon>
        <taxon>Bacillales</taxon>
        <taxon>Fictibacillaceae</taxon>
        <taxon>Fictibacillus</taxon>
    </lineage>
</organism>
<keyword evidence="1" id="KW-0812">Transmembrane</keyword>
<dbReference type="OrthoDB" id="2971230at2"/>
<comment type="caution">
    <text evidence="2">The sequence shown here is derived from an EMBL/GenBank/DDBJ whole genome shotgun (WGS) entry which is preliminary data.</text>
</comment>
<dbReference type="EMBL" id="LRFC01000038">
    <property type="protein sequence ID" value="KZE64021.1"/>
    <property type="molecule type" value="Genomic_DNA"/>
</dbReference>
<evidence type="ECO:0000313" key="2">
    <source>
        <dbReference type="EMBL" id="KZE64021.1"/>
    </source>
</evidence>
<reference evidence="3" key="1">
    <citation type="submission" date="2016-01" db="EMBL/GenBank/DDBJ databases">
        <title>Draft genome of Chromobacterium sp. F49.</title>
        <authorList>
            <person name="Hong K.W."/>
        </authorList>
    </citation>
    <scope>NUCLEOTIDE SEQUENCE [LARGE SCALE GENOMIC DNA]</scope>
    <source>
        <strain evidence="3">P7IIIA</strain>
    </source>
</reference>
<sequence length="63" mass="7351">MEHWLSFRIPFDIISIYILLAAIIIVGIFSSLLRTALPEWSVRIFSYTGFVGVIFAWLKLLEY</sequence>
<proteinExistence type="predicted"/>
<feature type="transmembrane region" description="Helical" evidence="1">
    <location>
        <begin position="44"/>
        <end position="61"/>
    </location>
</feature>
<keyword evidence="1" id="KW-0472">Membrane</keyword>
<accession>A0A163PRQ0</accession>
<evidence type="ECO:0000256" key="1">
    <source>
        <dbReference type="SAM" id="Phobius"/>
    </source>
</evidence>
<name>A0A163PRQ0_9BACL</name>
<dbReference type="Proteomes" id="UP000076567">
    <property type="component" value="Unassembled WGS sequence"/>
</dbReference>
<dbReference type="RefSeq" id="WP_066244975.1">
    <property type="nucleotide sequence ID" value="NZ_LRFC01000038.1"/>
</dbReference>
<dbReference type="AlphaFoldDB" id="A0A163PRQ0"/>
<evidence type="ECO:0000313" key="3">
    <source>
        <dbReference type="Proteomes" id="UP000076567"/>
    </source>
</evidence>
<feature type="transmembrane region" description="Helical" evidence="1">
    <location>
        <begin position="12"/>
        <end position="32"/>
    </location>
</feature>